<gene>
    <name evidence="3" type="ORF">GCM10008995_00370</name>
</gene>
<feature type="transmembrane region" description="Helical" evidence="2">
    <location>
        <begin position="259"/>
        <end position="280"/>
    </location>
</feature>
<feature type="transmembrane region" description="Helical" evidence="2">
    <location>
        <begin position="131"/>
        <end position="153"/>
    </location>
</feature>
<dbReference type="EMBL" id="BMOC01000001">
    <property type="protein sequence ID" value="GGI94114.1"/>
    <property type="molecule type" value="Genomic_DNA"/>
</dbReference>
<feature type="transmembrane region" description="Helical" evidence="2">
    <location>
        <begin position="104"/>
        <end position="124"/>
    </location>
</feature>
<dbReference type="AlphaFoldDB" id="A0A830E5D8"/>
<feature type="transmembrane region" description="Helical" evidence="2">
    <location>
        <begin position="292"/>
        <end position="312"/>
    </location>
</feature>
<keyword evidence="2" id="KW-0472">Membrane</keyword>
<feature type="transmembrane region" description="Helical" evidence="2">
    <location>
        <begin position="193"/>
        <end position="212"/>
    </location>
</feature>
<dbReference type="RefSeq" id="WP_283401357.1">
    <property type="nucleotide sequence ID" value="NZ_FXTR01000007.1"/>
</dbReference>
<dbReference type="Proteomes" id="UP000653099">
    <property type="component" value="Unassembled WGS sequence"/>
</dbReference>
<keyword evidence="2" id="KW-1133">Transmembrane helix</keyword>
<feature type="transmembrane region" description="Helical" evidence="2">
    <location>
        <begin position="159"/>
        <end position="181"/>
    </location>
</feature>
<evidence type="ECO:0000313" key="3">
    <source>
        <dbReference type="EMBL" id="GGI94114.1"/>
    </source>
</evidence>
<proteinExistence type="predicted"/>
<feature type="compositionally biased region" description="Basic and acidic residues" evidence="1">
    <location>
        <begin position="1"/>
        <end position="10"/>
    </location>
</feature>
<sequence length="317" mass="32767">MTRGRSDDARTTAADWSGEVNSGSSDADRGEEVAAATGADGFRSELVAGVRAIDVAVLCAVPAALVATFALPIELRRSLAFDYTDPTLSTAFTAHYVHLRATHLAGNLVGYGLLAGVGYALAVIGDRRRLFVTALATFLLAFPVALSALNLAVPRNAVGFGFSGINMALLGLLPLLLWTYACERFAPDASVRALPAVFFLLVGWISLLALPVSTTGVGLAGLATAGAGISIGVVYVMSTDGGRRLPTRERLRAVTSRPGDGDLFVAGVVLLVGYPVVGFPADPTGTGGVVNLYVHLLGFCLGFIGAFILLAGDVVDE</sequence>
<evidence type="ECO:0000256" key="1">
    <source>
        <dbReference type="SAM" id="MobiDB-lite"/>
    </source>
</evidence>
<evidence type="ECO:0000313" key="4">
    <source>
        <dbReference type="Proteomes" id="UP000653099"/>
    </source>
</evidence>
<reference evidence="3" key="2">
    <citation type="submission" date="2020-09" db="EMBL/GenBank/DDBJ databases">
        <authorList>
            <person name="Sun Q."/>
            <person name="Ohkuma M."/>
        </authorList>
    </citation>
    <scope>NUCLEOTIDE SEQUENCE</scope>
    <source>
        <strain evidence="3">JCM 14359</strain>
    </source>
</reference>
<name>A0A830E5D8_9EURY</name>
<organism evidence="3 4">
    <name type="scientific">Halobellus salinus</name>
    <dbReference type="NCBI Taxonomy" id="931585"/>
    <lineage>
        <taxon>Archaea</taxon>
        <taxon>Methanobacteriati</taxon>
        <taxon>Methanobacteriota</taxon>
        <taxon>Stenosarchaea group</taxon>
        <taxon>Halobacteria</taxon>
        <taxon>Halobacteriales</taxon>
        <taxon>Haloferacaceae</taxon>
        <taxon>Halobellus</taxon>
    </lineage>
</organism>
<reference evidence="3" key="1">
    <citation type="journal article" date="2014" name="Int. J. Syst. Evol. Microbiol.">
        <title>Complete genome sequence of Corynebacterium casei LMG S-19264T (=DSM 44701T), isolated from a smear-ripened cheese.</title>
        <authorList>
            <consortium name="US DOE Joint Genome Institute (JGI-PGF)"/>
            <person name="Walter F."/>
            <person name="Albersmeier A."/>
            <person name="Kalinowski J."/>
            <person name="Ruckert C."/>
        </authorList>
    </citation>
    <scope>NUCLEOTIDE SEQUENCE</scope>
    <source>
        <strain evidence="3">JCM 14359</strain>
    </source>
</reference>
<comment type="caution">
    <text evidence="3">The sequence shown here is derived from an EMBL/GenBank/DDBJ whole genome shotgun (WGS) entry which is preliminary data.</text>
</comment>
<evidence type="ECO:0008006" key="5">
    <source>
        <dbReference type="Google" id="ProtNLM"/>
    </source>
</evidence>
<evidence type="ECO:0000256" key="2">
    <source>
        <dbReference type="SAM" id="Phobius"/>
    </source>
</evidence>
<keyword evidence="4" id="KW-1185">Reference proteome</keyword>
<accession>A0A830E5D8</accession>
<feature type="transmembrane region" description="Helical" evidence="2">
    <location>
        <begin position="218"/>
        <end position="238"/>
    </location>
</feature>
<protein>
    <recommendedName>
        <fullName evidence="5">Rhomboid family intramembrane serine protease</fullName>
    </recommendedName>
</protein>
<feature type="region of interest" description="Disordered" evidence="1">
    <location>
        <begin position="1"/>
        <end position="30"/>
    </location>
</feature>
<keyword evidence="2" id="KW-0812">Transmembrane</keyword>